<dbReference type="RefSeq" id="WP_179767362.1">
    <property type="nucleotide sequence ID" value="NZ_JACCFO010000001.1"/>
</dbReference>
<protein>
    <submittedName>
        <fullName evidence="1">Uncharacterized protein</fullName>
    </submittedName>
</protein>
<reference evidence="1 2" key="1">
    <citation type="submission" date="2020-07" db="EMBL/GenBank/DDBJ databases">
        <title>Sequencing the genomes of 1000 actinobacteria strains.</title>
        <authorList>
            <person name="Klenk H.-P."/>
        </authorList>
    </citation>
    <scope>NUCLEOTIDE SEQUENCE [LARGE SCALE GENOMIC DNA]</scope>
    <source>
        <strain evidence="1 2">DSM 45927</strain>
    </source>
</reference>
<sequence length="61" mass="5937">MTTLEMIRDAGFAAVALLLLAAITVLVLRLVALPLAGASLALDAAATGIVRAVTAPPGGGP</sequence>
<evidence type="ECO:0000313" key="1">
    <source>
        <dbReference type="EMBL" id="NYI95911.1"/>
    </source>
</evidence>
<name>A0A853BN10_9ACTN</name>
<organism evidence="1 2">
    <name type="scientific">Streptomonospora nanhaiensis</name>
    <dbReference type="NCBI Taxonomy" id="1323731"/>
    <lineage>
        <taxon>Bacteria</taxon>
        <taxon>Bacillati</taxon>
        <taxon>Actinomycetota</taxon>
        <taxon>Actinomycetes</taxon>
        <taxon>Streptosporangiales</taxon>
        <taxon>Nocardiopsidaceae</taxon>
        <taxon>Streptomonospora</taxon>
    </lineage>
</organism>
<accession>A0A853BN10</accession>
<dbReference type="AlphaFoldDB" id="A0A853BN10"/>
<dbReference type="Proteomes" id="UP000575985">
    <property type="component" value="Unassembled WGS sequence"/>
</dbReference>
<evidence type="ECO:0000313" key="2">
    <source>
        <dbReference type="Proteomes" id="UP000575985"/>
    </source>
</evidence>
<keyword evidence="2" id="KW-1185">Reference proteome</keyword>
<comment type="caution">
    <text evidence="1">The sequence shown here is derived from an EMBL/GenBank/DDBJ whole genome shotgun (WGS) entry which is preliminary data.</text>
</comment>
<dbReference type="EMBL" id="JACCFO010000001">
    <property type="protein sequence ID" value="NYI95911.1"/>
    <property type="molecule type" value="Genomic_DNA"/>
</dbReference>
<proteinExistence type="predicted"/>
<gene>
    <name evidence="1" type="ORF">HNR12_002188</name>
</gene>